<name>A0A8X6IZ05_NEPPI</name>
<proteinExistence type="predicted"/>
<dbReference type="Proteomes" id="UP000887013">
    <property type="component" value="Unassembled WGS sequence"/>
</dbReference>
<sequence length="153" mass="17304">MCPTCDPNSSRRTDIATNHVDVYAAETRSPRLTLIDITFCGKRGRVCVDTGFSHSIPGEKMYQIFKDKRLIFQETTLVMNLTNGQQITGKGKRTLLETDFLSSAGLVLDVKNACWYFWDNSTHKYSFGEELDTSSISEMSGTTCQLREWKVKA</sequence>
<reference evidence="1" key="1">
    <citation type="submission" date="2020-08" db="EMBL/GenBank/DDBJ databases">
        <title>Multicomponent nature underlies the extraordinary mechanical properties of spider dragline silk.</title>
        <authorList>
            <person name="Kono N."/>
            <person name="Nakamura H."/>
            <person name="Mori M."/>
            <person name="Yoshida Y."/>
            <person name="Ohtoshi R."/>
            <person name="Malay A.D."/>
            <person name="Moran D.A.P."/>
            <person name="Tomita M."/>
            <person name="Numata K."/>
            <person name="Arakawa K."/>
        </authorList>
    </citation>
    <scope>NUCLEOTIDE SEQUENCE</scope>
</reference>
<evidence type="ECO:0000313" key="2">
    <source>
        <dbReference type="Proteomes" id="UP000887013"/>
    </source>
</evidence>
<dbReference type="AlphaFoldDB" id="A0A8X6IZ05"/>
<comment type="caution">
    <text evidence="1">The sequence shown here is derived from an EMBL/GenBank/DDBJ whole genome shotgun (WGS) entry which is preliminary data.</text>
</comment>
<keyword evidence="2" id="KW-1185">Reference proteome</keyword>
<dbReference type="EMBL" id="BMAW01048204">
    <property type="protein sequence ID" value="GFS64646.1"/>
    <property type="molecule type" value="Genomic_DNA"/>
</dbReference>
<accession>A0A8X6IZ05</accession>
<protein>
    <submittedName>
        <fullName evidence="1">Uncharacterized protein</fullName>
    </submittedName>
</protein>
<organism evidence="1 2">
    <name type="scientific">Nephila pilipes</name>
    <name type="common">Giant wood spider</name>
    <name type="synonym">Nephila maculata</name>
    <dbReference type="NCBI Taxonomy" id="299642"/>
    <lineage>
        <taxon>Eukaryota</taxon>
        <taxon>Metazoa</taxon>
        <taxon>Ecdysozoa</taxon>
        <taxon>Arthropoda</taxon>
        <taxon>Chelicerata</taxon>
        <taxon>Arachnida</taxon>
        <taxon>Araneae</taxon>
        <taxon>Araneomorphae</taxon>
        <taxon>Entelegynae</taxon>
        <taxon>Araneoidea</taxon>
        <taxon>Nephilidae</taxon>
        <taxon>Nephila</taxon>
    </lineage>
</organism>
<evidence type="ECO:0000313" key="1">
    <source>
        <dbReference type="EMBL" id="GFS64646.1"/>
    </source>
</evidence>
<gene>
    <name evidence="1" type="primary">NCL1_18726</name>
    <name evidence="1" type="ORF">NPIL_697741</name>
</gene>